<dbReference type="InterPro" id="IPR019786">
    <property type="entry name" value="Zinc_finger_PHD-type_CS"/>
</dbReference>
<sequence length="417" mass="46339">MELKINSTDKLRDCALGIDLNEIPSSCFSENLHDSIIDIVRTYHENPSPPPGGPAGIPGDVTVSACGVCGKSELRGRMVVCDSCELGVHSGCAGMWGEQAVNVDEWVCRECFNNGVKSKRWPLGVKSKQLFDINASPPSDYDSESSEELLDSSGKGFSFQKAPEVVKHADKVGLEDIVNHTQRMNRNFEDLDLDFALGRLWSGWRVEFRESMISCDPYAVYIAPNGKMFESVYEVACYLELMSNYNRLESEIGNESSLSAVEGSQPSRKGKSTKIPVVNGFVENKGTFNGYREESSSDGVTASTHGNITTATQTVMKEDDRYGFQGLDDGLPLQFEDFFVLLWEKLMIDLLIMMSIGYALSVIDPVGMIRLLVPFLCVKCCREMILDLYLISEGVHALNFLFQLGQLFSLWQTLDKL</sequence>
<dbReference type="EMBL" id="JARAOO010000004">
    <property type="protein sequence ID" value="KAJ7970869.1"/>
    <property type="molecule type" value="Genomic_DNA"/>
</dbReference>
<dbReference type="GO" id="GO:0003677">
    <property type="term" value="F:DNA binding"/>
    <property type="evidence" value="ECO:0007669"/>
    <property type="project" value="InterPro"/>
</dbReference>
<dbReference type="SUPFAM" id="SSF57903">
    <property type="entry name" value="FYVE/PHD zinc finger"/>
    <property type="match status" value="1"/>
</dbReference>
<organism evidence="6 7">
    <name type="scientific">Quillaja saponaria</name>
    <name type="common">Soap bark tree</name>
    <dbReference type="NCBI Taxonomy" id="32244"/>
    <lineage>
        <taxon>Eukaryota</taxon>
        <taxon>Viridiplantae</taxon>
        <taxon>Streptophyta</taxon>
        <taxon>Embryophyta</taxon>
        <taxon>Tracheophyta</taxon>
        <taxon>Spermatophyta</taxon>
        <taxon>Magnoliopsida</taxon>
        <taxon>eudicotyledons</taxon>
        <taxon>Gunneridae</taxon>
        <taxon>Pentapetalae</taxon>
        <taxon>rosids</taxon>
        <taxon>fabids</taxon>
        <taxon>Fabales</taxon>
        <taxon>Quillajaceae</taxon>
        <taxon>Quillaja</taxon>
    </lineage>
</organism>
<dbReference type="Pfam" id="PF00628">
    <property type="entry name" value="PHD"/>
    <property type="match status" value="1"/>
</dbReference>
<dbReference type="SMART" id="SM00249">
    <property type="entry name" value="PHD"/>
    <property type="match status" value="1"/>
</dbReference>
<accession>A0AAD7VBX3</accession>
<keyword evidence="1" id="KW-0479">Metal-binding</keyword>
<keyword evidence="3" id="KW-0862">Zinc</keyword>
<evidence type="ECO:0000256" key="1">
    <source>
        <dbReference type="ARBA" id="ARBA00022723"/>
    </source>
</evidence>
<name>A0AAD7VBX3_QUISA</name>
<dbReference type="InterPro" id="IPR019787">
    <property type="entry name" value="Znf_PHD-finger"/>
</dbReference>
<dbReference type="PROSITE" id="PS50016">
    <property type="entry name" value="ZF_PHD_2"/>
    <property type="match status" value="1"/>
</dbReference>
<dbReference type="Gene3D" id="3.30.40.10">
    <property type="entry name" value="Zinc/RING finger domain, C3HC4 (zinc finger)"/>
    <property type="match status" value="1"/>
</dbReference>
<reference evidence="6" key="1">
    <citation type="journal article" date="2023" name="Science">
        <title>Elucidation of the pathway for biosynthesis of saponin adjuvants from the soapbark tree.</title>
        <authorList>
            <person name="Reed J."/>
            <person name="Orme A."/>
            <person name="El-Demerdash A."/>
            <person name="Owen C."/>
            <person name="Martin L.B.B."/>
            <person name="Misra R.C."/>
            <person name="Kikuchi S."/>
            <person name="Rejzek M."/>
            <person name="Martin A.C."/>
            <person name="Harkess A."/>
            <person name="Leebens-Mack J."/>
            <person name="Louveau T."/>
            <person name="Stephenson M.J."/>
            <person name="Osbourn A."/>
        </authorList>
    </citation>
    <scope>NUCLEOTIDE SEQUENCE</scope>
    <source>
        <strain evidence="6">S10</strain>
    </source>
</reference>
<evidence type="ECO:0000313" key="7">
    <source>
        <dbReference type="Proteomes" id="UP001163823"/>
    </source>
</evidence>
<dbReference type="CDD" id="cd15489">
    <property type="entry name" value="PHD_SF"/>
    <property type="match status" value="1"/>
</dbReference>
<evidence type="ECO:0000256" key="4">
    <source>
        <dbReference type="PROSITE-ProRule" id="PRU00146"/>
    </source>
</evidence>
<dbReference type="AlphaFoldDB" id="A0AAD7VBX3"/>
<dbReference type="PANTHER" id="PTHR47162">
    <property type="entry name" value="OS02G0192300 PROTEIN"/>
    <property type="match status" value="1"/>
</dbReference>
<dbReference type="Proteomes" id="UP001163823">
    <property type="component" value="Chromosome 4"/>
</dbReference>
<dbReference type="GO" id="GO:0008270">
    <property type="term" value="F:zinc ion binding"/>
    <property type="evidence" value="ECO:0007669"/>
    <property type="project" value="UniProtKB-KW"/>
</dbReference>
<evidence type="ECO:0000259" key="5">
    <source>
        <dbReference type="PROSITE" id="PS50016"/>
    </source>
</evidence>
<gene>
    <name evidence="6" type="ORF">O6P43_008989</name>
</gene>
<dbReference type="PANTHER" id="PTHR47162:SF8">
    <property type="entry name" value="METHYL-CPG-BINDING DOMAIN-CONTAINING PROTEIN 9"/>
    <property type="match status" value="1"/>
</dbReference>
<keyword evidence="2 4" id="KW-0863">Zinc-finger</keyword>
<dbReference type="PROSITE" id="PS01359">
    <property type="entry name" value="ZF_PHD_1"/>
    <property type="match status" value="1"/>
</dbReference>
<dbReference type="InterPro" id="IPR001965">
    <property type="entry name" value="Znf_PHD"/>
</dbReference>
<comment type="caution">
    <text evidence="6">The sequence shown here is derived from an EMBL/GenBank/DDBJ whole genome shotgun (WGS) entry which is preliminary data.</text>
</comment>
<keyword evidence="7" id="KW-1185">Reference proteome</keyword>
<feature type="domain" description="PHD-type" evidence="5">
    <location>
        <begin position="63"/>
        <end position="114"/>
    </location>
</feature>
<dbReference type="InterPro" id="IPR001739">
    <property type="entry name" value="Methyl_CpG_DNA-bd"/>
</dbReference>
<dbReference type="Pfam" id="PF01429">
    <property type="entry name" value="MBD"/>
    <property type="match status" value="1"/>
</dbReference>
<evidence type="ECO:0000256" key="2">
    <source>
        <dbReference type="ARBA" id="ARBA00022771"/>
    </source>
</evidence>
<dbReference type="InterPro" id="IPR011011">
    <property type="entry name" value="Znf_FYVE_PHD"/>
</dbReference>
<proteinExistence type="predicted"/>
<dbReference type="InterPro" id="IPR013083">
    <property type="entry name" value="Znf_RING/FYVE/PHD"/>
</dbReference>
<dbReference type="KEGG" id="qsa:O6P43_008989"/>
<protein>
    <submittedName>
        <fullName evidence="6">Methyl-CpG-binding domain-containing protein 9</fullName>
    </submittedName>
</protein>
<evidence type="ECO:0000256" key="3">
    <source>
        <dbReference type="ARBA" id="ARBA00022833"/>
    </source>
</evidence>
<evidence type="ECO:0000313" key="6">
    <source>
        <dbReference type="EMBL" id="KAJ7970869.1"/>
    </source>
</evidence>